<feature type="transmembrane region" description="Helical" evidence="1">
    <location>
        <begin position="12"/>
        <end position="29"/>
    </location>
</feature>
<dbReference type="InterPro" id="IPR000462">
    <property type="entry name" value="CDP-OH_P_trans"/>
</dbReference>
<evidence type="ECO:0000256" key="1">
    <source>
        <dbReference type="SAM" id="Phobius"/>
    </source>
</evidence>
<dbReference type="InterPro" id="IPR043130">
    <property type="entry name" value="CDP-OH_PTrfase_TM_dom"/>
</dbReference>
<organism evidence="2">
    <name type="scientific">marine metagenome</name>
    <dbReference type="NCBI Taxonomy" id="408172"/>
    <lineage>
        <taxon>unclassified sequences</taxon>
        <taxon>metagenomes</taxon>
        <taxon>ecological metagenomes</taxon>
    </lineage>
</organism>
<dbReference type="GO" id="GO:0016020">
    <property type="term" value="C:membrane"/>
    <property type="evidence" value="ECO:0007669"/>
    <property type="project" value="InterPro"/>
</dbReference>
<dbReference type="Pfam" id="PF01066">
    <property type="entry name" value="CDP-OH_P_transf"/>
    <property type="match status" value="1"/>
</dbReference>
<dbReference type="GO" id="GO:0008654">
    <property type="term" value="P:phospholipid biosynthetic process"/>
    <property type="evidence" value="ECO:0007669"/>
    <property type="project" value="InterPro"/>
</dbReference>
<feature type="non-terminal residue" evidence="2">
    <location>
        <position position="1"/>
    </location>
</feature>
<keyword evidence="1" id="KW-0472">Membrane</keyword>
<name>A0A382SP31_9ZZZZ</name>
<dbReference type="GO" id="GO:0016780">
    <property type="term" value="F:phosphotransferase activity, for other substituted phosphate groups"/>
    <property type="evidence" value="ECO:0007669"/>
    <property type="project" value="InterPro"/>
</dbReference>
<dbReference type="EMBL" id="UINC01130088">
    <property type="protein sequence ID" value="SVD10928.1"/>
    <property type="molecule type" value="Genomic_DNA"/>
</dbReference>
<dbReference type="Gene3D" id="1.20.120.1760">
    <property type="match status" value="1"/>
</dbReference>
<sequence>MLLMTAANKITTGRFFLSILYLGILTYAIDKKESWDNATWNLAILAAFVLFFVAAVTDWVDGYIARKYGEV</sequence>
<keyword evidence="1" id="KW-1133">Transmembrane helix</keyword>
<accession>A0A382SP31</accession>
<reference evidence="2" key="1">
    <citation type="submission" date="2018-05" db="EMBL/GenBank/DDBJ databases">
        <authorList>
            <person name="Lanie J.A."/>
            <person name="Ng W.-L."/>
            <person name="Kazmierczak K.M."/>
            <person name="Andrzejewski T.M."/>
            <person name="Davidsen T.M."/>
            <person name="Wayne K.J."/>
            <person name="Tettelin H."/>
            <person name="Glass J.I."/>
            <person name="Rusch D."/>
            <person name="Podicherti R."/>
            <person name="Tsui H.-C.T."/>
            <person name="Winkler M.E."/>
        </authorList>
    </citation>
    <scope>NUCLEOTIDE SEQUENCE</scope>
</reference>
<evidence type="ECO:0000313" key="2">
    <source>
        <dbReference type="EMBL" id="SVD10928.1"/>
    </source>
</evidence>
<keyword evidence="1" id="KW-0812">Transmembrane</keyword>
<dbReference type="AlphaFoldDB" id="A0A382SP31"/>
<gene>
    <name evidence="2" type="ORF">METZ01_LOCUS363782</name>
</gene>
<feature type="transmembrane region" description="Helical" evidence="1">
    <location>
        <begin position="41"/>
        <end position="60"/>
    </location>
</feature>
<evidence type="ECO:0008006" key="3">
    <source>
        <dbReference type="Google" id="ProtNLM"/>
    </source>
</evidence>
<protein>
    <recommendedName>
        <fullName evidence="3">CDP-diacylglycerol--glycerol-3-phosphate 3-phosphatidyltransferase</fullName>
    </recommendedName>
</protein>
<feature type="non-terminal residue" evidence="2">
    <location>
        <position position="71"/>
    </location>
</feature>
<proteinExistence type="predicted"/>